<evidence type="ECO:0000313" key="5">
    <source>
        <dbReference type="Proteomes" id="UP000831963"/>
    </source>
</evidence>
<reference evidence="4 5" key="1">
    <citation type="submission" date="2021-06" db="EMBL/GenBank/DDBJ databases">
        <title>Genome-based taxonomic framework of Microbacterium strains isolated from marine environment, the description of four new species and reclassification of four preexisting species.</title>
        <authorList>
            <person name="Lee S.D."/>
            <person name="Kim S.-M."/>
            <person name="Byeon Y.-S."/>
            <person name="Yang H.L."/>
            <person name="Kim I.S."/>
        </authorList>
    </citation>
    <scope>NUCLEOTIDE SEQUENCE [LARGE SCALE GENOMIC DNA]</scope>
    <source>
        <strain evidence="4 5">SSW1-36</strain>
    </source>
</reference>
<evidence type="ECO:0000256" key="1">
    <source>
        <dbReference type="SAM" id="MobiDB-lite"/>
    </source>
</evidence>
<name>A0ABY4ISX9_9MICO</name>
<dbReference type="Gene3D" id="3.10.560.10">
    <property type="entry name" value="Outer membrane lipoprotein wza domain like"/>
    <property type="match status" value="1"/>
</dbReference>
<feature type="domain" description="Helix-hairpin-helix DNA-binding motif class 1" evidence="3">
    <location>
        <begin position="175"/>
        <end position="194"/>
    </location>
</feature>
<evidence type="ECO:0000313" key="4">
    <source>
        <dbReference type="EMBL" id="UPL15887.1"/>
    </source>
</evidence>
<dbReference type="InterPro" id="IPR003583">
    <property type="entry name" value="Hlx-hairpin-Hlx_DNA-bd_motif"/>
</dbReference>
<gene>
    <name evidence="4" type="ORF">KV396_16050</name>
</gene>
<organism evidence="4 5">
    <name type="scientific">Microbacterium galbinum</name>
    <dbReference type="NCBI Taxonomy" id="2851646"/>
    <lineage>
        <taxon>Bacteria</taxon>
        <taxon>Bacillati</taxon>
        <taxon>Actinomycetota</taxon>
        <taxon>Actinomycetes</taxon>
        <taxon>Micrococcales</taxon>
        <taxon>Microbacteriaceae</taxon>
        <taxon>Microbacterium</taxon>
    </lineage>
</organism>
<dbReference type="PANTHER" id="PTHR21180">
    <property type="entry name" value="ENDONUCLEASE/EXONUCLEASE/PHOSPHATASE FAMILY DOMAIN-CONTAINING PROTEIN 1"/>
    <property type="match status" value="1"/>
</dbReference>
<dbReference type="EMBL" id="CP078077">
    <property type="protein sequence ID" value="UPL15887.1"/>
    <property type="molecule type" value="Genomic_DNA"/>
</dbReference>
<dbReference type="GO" id="GO:0003677">
    <property type="term" value="F:DNA binding"/>
    <property type="evidence" value="ECO:0007669"/>
    <property type="project" value="UniProtKB-KW"/>
</dbReference>
<protein>
    <submittedName>
        <fullName evidence="4">ComEA family DNA-binding protein</fullName>
    </submittedName>
</protein>
<dbReference type="PANTHER" id="PTHR21180:SF32">
    <property type="entry name" value="ENDONUCLEASE_EXONUCLEASE_PHOSPHATASE FAMILY DOMAIN-CONTAINING PROTEIN 1"/>
    <property type="match status" value="1"/>
</dbReference>
<keyword evidence="4" id="KW-0238">DNA-binding</keyword>
<sequence length="227" mass="22860">MPLTEAPPDDALPVDAPPVDPPSAPRRLRLSIGAAVVLALVVLSVAVGLGILRGQAAPVETVSIGDESTGTTADAGATAPGGELYVHVLGAVEKPGLYVLAIDARIVDALAAAGGTTEEADLAAINLARIVTDGEQVVVPVVGATVPEPGSGTAPGSGSTAPGDDRIDLNSADQAALETLPRIGPALAERIISWRDENGRFQTVDDLLAVPGIGEKLLEGLRDGVRV</sequence>
<dbReference type="InterPro" id="IPR051675">
    <property type="entry name" value="Endo/Exo/Phosphatase_dom_1"/>
</dbReference>
<dbReference type="RefSeq" id="WP_407665546.1">
    <property type="nucleotide sequence ID" value="NZ_CP078077.1"/>
</dbReference>
<keyword evidence="2" id="KW-0472">Membrane</keyword>
<evidence type="ECO:0000259" key="3">
    <source>
        <dbReference type="SMART" id="SM00278"/>
    </source>
</evidence>
<dbReference type="Pfam" id="PF10531">
    <property type="entry name" value="SLBB"/>
    <property type="match status" value="1"/>
</dbReference>
<keyword evidence="2" id="KW-1133">Transmembrane helix</keyword>
<feature type="region of interest" description="Disordered" evidence="1">
    <location>
        <begin position="1"/>
        <end position="20"/>
    </location>
</feature>
<accession>A0ABY4ISX9</accession>
<feature type="domain" description="Helix-hairpin-helix DNA-binding motif class 1" evidence="3">
    <location>
        <begin position="205"/>
        <end position="224"/>
    </location>
</feature>
<proteinExistence type="predicted"/>
<evidence type="ECO:0000256" key="2">
    <source>
        <dbReference type="SAM" id="Phobius"/>
    </source>
</evidence>
<dbReference type="InterPro" id="IPR010994">
    <property type="entry name" value="RuvA_2-like"/>
</dbReference>
<dbReference type="Pfam" id="PF12836">
    <property type="entry name" value="HHH_3"/>
    <property type="match status" value="1"/>
</dbReference>
<dbReference type="SUPFAM" id="SSF47781">
    <property type="entry name" value="RuvA domain 2-like"/>
    <property type="match status" value="1"/>
</dbReference>
<dbReference type="Proteomes" id="UP000831963">
    <property type="component" value="Chromosome"/>
</dbReference>
<feature type="transmembrane region" description="Helical" evidence="2">
    <location>
        <begin position="30"/>
        <end position="52"/>
    </location>
</feature>
<dbReference type="Gene3D" id="1.10.150.280">
    <property type="entry name" value="AF1531-like domain"/>
    <property type="match status" value="1"/>
</dbReference>
<dbReference type="SMART" id="SM00278">
    <property type="entry name" value="HhH1"/>
    <property type="match status" value="2"/>
</dbReference>
<keyword evidence="5" id="KW-1185">Reference proteome</keyword>
<keyword evidence="2" id="KW-0812">Transmembrane</keyword>
<dbReference type="InterPro" id="IPR019554">
    <property type="entry name" value="Soluble_ligand-bd"/>
</dbReference>